<dbReference type="PANTHER" id="PTHR33164">
    <property type="entry name" value="TRANSCRIPTIONAL REGULATOR, MARR FAMILY"/>
    <property type="match status" value="1"/>
</dbReference>
<name>A0A6L3VVJ6_9ACTN</name>
<accession>A0A6L3VVJ6</accession>
<dbReference type="GO" id="GO:0006950">
    <property type="term" value="P:response to stress"/>
    <property type="evidence" value="ECO:0007669"/>
    <property type="project" value="TreeGrafter"/>
</dbReference>
<dbReference type="GO" id="GO:0003700">
    <property type="term" value="F:DNA-binding transcription factor activity"/>
    <property type="evidence" value="ECO:0007669"/>
    <property type="project" value="InterPro"/>
</dbReference>
<dbReference type="PRINTS" id="PR00598">
    <property type="entry name" value="HTHMARR"/>
</dbReference>
<organism evidence="2 3">
    <name type="scientific">Actinomadura montaniterrae</name>
    <dbReference type="NCBI Taxonomy" id="1803903"/>
    <lineage>
        <taxon>Bacteria</taxon>
        <taxon>Bacillati</taxon>
        <taxon>Actinomycetota</taxon>
        <taxon>Actinomycetes</taxon>
        <taxon>Streptosporangiales</taxon>
        <taxon>Thermomonosporaceae</taxon>
        <taxon>Actinomadura</taxon>
    </lineage>
</organism>
<dbReference type="InterPro" id="IPR036390">
    <property type="entry name" value="WH_DNA-bd_sf"/>
</dbReference>
<keyword evidence="3" id="KW-1185">Reference proteome</keyword>
<reference evidence="2 3" key="1">
    <citation type="submission" date="2019-09" db="EMBL/GenBank/DDBJ databases">
        <title>Actinomadura physcomitrii sp. nov., a novel actinomycete isolated from moss [Physcomitrium sphaericum (Ludw) Fuernr].</title>
        <authorList>
            <person name="Liu C."/>
            <person name="Zhuang X."/>
        </authorList>
    </citation>
    <scope>NUCLEOTIDE SEQUENCE [LARGE SCALE GENOMIC DNA]</scope>
    <source>
        <strain evidence="2 3">CYP1-1B</strain>
    </source>
</reference>
<dbReference type="InterPro" id="IPR000835">
    <property type="entry name" value="HTH_MarR-typ"/>
</dbReference>
<dbReference type="Gene3D" id="1.10.10.10">
    <property type="entry name" value="Winged helix-like DNA-binding domain superfamily/Winged helix DNA-binding domain"/>
    <property type="match status" value="1"/>
</dbReference>
<dbReference type="SMART" id="SM00347">
    <property type="entry name" value="HTH_MARR"/>
    <property type="match status" value="1"/>
</dbReference>
<feature type="domain" description="HTH marR-type" evidence="1">
    <location>
        <begin position="1"/>
        <end position="138"/>
    </location>
</feature>
<gene>
    <name evidence="2" type="ORF">F9B16_22635</name>
</gene>
<evidence type="ECO:0000313" key="2">
    <source>
        <dbReference type="EMBL" id="KAB2378979.1"/>
    </source>
</evidence>
<protein>
    <submittedName>
        <fullName evidence="2">MarR family transcriptional regulator</fullName>
    </submittedName>
</protein>
<dbReference type="OrthoDB" id="5195026at2"/>
<dbReference type="InterPro" id="IPR036388">
    <property type="entry name" value="WH-like_DNA-bd_sf"/>
</dbReference>
<dbReference type="Pfam" id="PF12802">
    <property type="entry name" value="MarR_2"/>
    <property type="match status" value="1"/>
</dbReference>
<dbReference type="SUPFAM" id="SSF46785">
    <property type="entry name" value="Winged helix' DNA-binding domain"/>
    <property type="match status" value="1"/>
</dbReference>
<dbReference type="PROSITE" id="PS50995">
    <property type="entry name" value="HTH_MARR_2"/>
    <property type="match status" value="1"/>
</dbReference>
<evidence type="ECO:0000313" key="3">
    <source>
        <dbReference type="Proteomes" id="UP000483004"/>
    </source>
</evidence>
<dbReference type="InterPro" id="IPR039422">
    <property type="entry name" value="MarR/SlyA-like"/>
</dbReference>
<evidence type="ECO:0000259" key="1">
    <source>
        <dbReference type="PROSITE" id="PS50995"/>
    </source>
</evidence>
<dbReference type="Proteomes" id="UP000483004">
    <property type="component" value="Unassembled WGS sequence"/>
</dbReference>
<dbReference type="PANTHER" id="PTHR33164:SF99">
    <property type="entry name" value="MARR FAMILY REGULATORY PROTEIN"/>
    <property type="match status" value="1"/>
</dbReference>
<sequence>MEQRWQALRQLQGRVDEAAERVLQSAHGISVSEYMALAALAYCDDDGHLRQQELADAIPLNHSSVSRLVARLEQSGLTERYLCQTDRRGVYTQVTQQGRALVESARQTYLKTLQDVLDEARRDPALSPHIAHLNSLDIPCA</sequence>
<comment type="caution">
    <text evidence="2">The sequence shown here is derived from an EMBL/GenBank/DDBJ whole genome shotgun (WGS) entry which is preliminary data.</text>
</comment>
<proteinExistence type="predicted"/>
<dbReference type="EMBL" id="WBMR01000066">
    <property type="protein sequence ID" value="KAB2378979.1"/>
    <property type="molecule type" value="Genomic_DNA"/>
</dbReference>
<dbReference type="AlphaFoldDB" id="A0A6L3VVJ6"/>